<feature type="transmembrane region" description="Helical" evidence="1">
    <location>
        <begin position="61"/>
        <end position="86"/>
    </location>
</feature>
<keyword evidence="3" id="KW-1185">Reference proteome</keyword>
<accession>A0A428JW39</accession>
<proteinExistence type="predicted"/>
<reference evidence="2 3" key="1">
    <citation type="submission" date="2018-12" db="EMBL/GenBank/DDBJ databases">
        <authorList>
            <person name="Feng G."/>
            <person name="Zhu H."/>
        </authorList>
    </citation>
    <scope>NUCLEOTIDE SEQUENCE [LARGE SCALE GENOMIC DNA]</scope>
    <source>
        <strain evidence="2 3">LMG 26000</strain>
    </source>
</reference>
<keyword evidence="1" id="KW-1133">Transmembrane helix</keyword>
<feature type="transmembrane region" description="Helical" evidence="1">
    <location>
        <begin position="93"/>
        <end position="111"/>
    </location>
</feature>
<evidence type="ECO:0000313" key="2">
    <source>
        <dbReference type="EMBL" id="RSK38417.1"/>
    </source>
</evidence>
<gene>
    <name evidence="2" type="ORF">EI293_21605</name>
</gene>
<evidence type="ECO:0000313" key="3">
    <source>
        <dbReference type="Proteomes" id="UP000270291"/>
    </source>
</evidence>
<comment type="caution">
    <text evidence="2">The sequence shown here is derived from an EMBL/GenBank/DDBJ whole genome shotgun (WGS) entry which is preliminary data.</text>
</comment>
<dbReference type="Proteomes" id="UP000270291">
    <property type="component" value="Unassembled WGS sequence"/>
</dbReference>
<name>A0A428JW39_9BACT</name>
<feature type="transmembrane region" description="Helical" evidence="1">
    <location>
        <begin position="21"/>
        <end position="41"/>
    </location>
</feature>
<dbReference type="AlphaFoldDB" id="A0A428JW39"/>
<dbReference type="RefSeq" id="WP_170170489.1">
    <property type="nucleotide sequence ID" value="NZ_RWIU01000012.1"/>
</dbReference>
<evidence type="ECO:0000256" key="1">
    <source>
        <dbReference type="SAM" id="Phobius"/>
    </source>
</evidence>
<dbReference type="EMBL" id="RWIU01000012">
    <property type="protein sequence ID" value="RSK38417.1"/>
    <property type="molecule type" value="Genomic_DNA"/>
</dbReference>
<organism evidence="2 3">
    <name type="scientific">Hymenobacter perfusus</name>
    <dbReference type="NCBI Taxonomy" id="1236770"/>
    <lineage>
        <taxon>Bacteria</taxon>
        <taxon>Pseudomonadati</taxon>
        <taxon>Bacteroidota</taxon>
        <taxon>Cytophagia</taxon>
        <taxon>Cytophagales</taxon>
        <taxon>Hymenobacteraceae</taxon>
        <taxon>Hymenobacter</taxon>
    </lineage>
</organism>
<protein>
    <submittedName>
        <fullName evidence="2">Uncharacterized protein</fullName>
    </submittedName>
</protein>
<sequence>MTPDNDLIPEAADHDNGAVHPFLRVVGYGLSTLMAFYLWLLCSPYKLQYGASGIYYYNDDGIFFGAFLSIALLFMHGFRAFLMLVVYRKKPSILTLAFILLYFLTTCYWVYHANSNSAMHEY</sequence>
<keyword evidence="1" id="KW-0472">Membrane</keyword>
<keyword evidence="1" id="KW-0812">Transmembrane</keyword>